<name>A0A221SVM2_9DEIO</name>
<dbReference type="NCBIfam" id="NF003789">
    <property type="entry name" value="PRK05379.2-1"/>
    <property type="match status" value="1"/>
</dbReference>
<organism evidence="4 5">
    <name type="scientific">Deinococcus ficus</name>
    <dbReference type="NCBI Taxonomy" id="317577"/>
    <lineage>
        <taxon>Bacteria</taxon>
        <taxon>Thermotogati</taxon>
        <taxon>Deinococcota</taxon>
        <taxon>Deinococci</taxon>
        <taxon>Deinococcales</taxon>
        <taxon>Deinococcaceae</taxon>
        <taxon>Deinococcus</taxon>
    </lineage>
</organism>
<evidence type="ECO:0000313" key="4">
    <source>
        <dbReference type="EMBL" id="ASN80673.1"/>
    </source>
</evidence>
<accession>A0A221SVM2</accession>
<feature type="domain" description="Cytidyltransferase-like" evidence="3">
    <location>
        <begin position="11"/>
        <end position="68"/>
    </location>
</feature>
<dbReference type="KEGG" id="dfc:DFI_06355"/>
<keyword evidence="2" id="KW-0548">Nucleotidyltransferase</keyword>
<sequence>MSPARPPGGAVFVGRFQPPHDSHIHSIRVALEAAPRVLVLLGSANLARSVKNPFSAPERVRMLRAALRDAGGDVNRVAFRPLADRFDTALWVQDVQAAATRHFGMGAPVALVGHEKDASTAYLQWFPDWARVTVPFTPGLNATDLRAALFTGGGWPPGTPPAVQAWLEAFRRTRPAARLGREWRAVEAARAALPPGLPLHEERWLHVQGDAVWLRVRRDSIGDGLWELPGRALPPGEQPAVSTPHVFTHPARSLVAPAAAHVHLGPPPDDLPARLVPLGVALARPRRFFEDHHVILTRLLALRRD</sequence>
<dbReference type="Proteomes" id="UP000259030">
    <property type="component" value="Chromosome"/>
</dbReference>
<evidence type="ECO:0000313" key="5">
    <source>
        <dbReference type="Proteomes" id="UP000259030"/>
    </source>
</evidence>
<gene>
    <name evidence="4" type="ORF">DFI_06355</name>
</gene>
<proteinExistence type="predicted"/>
<evidence type="ECO:0000256" key="1">
    <source>
        <dbReference type="ARBA" id="ARBA00022679"/>
    </source>
</evidence>
<dbReference type="AlphaFoldDB" id="A0A221SVM2"/>
<dbReference type="PANTHER" id="PTHR21342">
    <property type="entry name" value="PHOSPHOPANTETHEINE ADENYLYLTRANSFERASE"/>
    <property type="match status" value="1"/>
</dbReference>
<dbReference type="EMBL" id="CP021081">
    <property type="protein sequence ID" value="ASN80673.1"/>
    <property type="molecule type" value="Genomic_DNA"/>
</dbReference>
<reference evidence="4 5" key="1">
    <citation type="submission" date="2017-05" db="EMBL/GenBank/DDBJ databases">
        <title>The complete genome sequence of Deinococcus ficus isolated from the rhizosphere of the Ficus religiosa L. in Taiwan.</title>
        <authorList>
            <person name="Wu K.-M."/>
            <person name="Liao T.-L."/>
            <person name="Liu Y.-M."/>
            <person name="Young C.-C."/>
            <person name="Tsai S.-F."/>
        </authorList>
    </citation>
    <scope>NUCLEOTIDE SEQUENCE [LARGE SCALE GENOMIC DNA]</scope>
    <source>
        <strain evidence="4 5">CC-FR2-10</strain>
    </source>
</reference>
<dbReference type="InterPro" id="IPR014729">
    <property type="entry name" value="Rossmann-like_a/b/a_fold"/>
</dbReference>
<keyword evidence="1" id="KW-0808">Transferase</keyword>
<keyword evidence="5" id="KW-1185">Reference proteome</keyword>
<dbReference type="GO" id="GO:0016779">
    <property type="term" value="F:nucleotidyltransferase activity"/>
    <property type="evidence" value="ECO:0007669"/>
    <property type="project" value="UniProtKB-KW"/>
</dbReference>
<evidence type="ECO:0000256" key="2">
    <source>
        <dbReference type="ARBA" id="ARBA00022695"/>
    </source>
</evidence>
<evidence type="ECO:0000259" key="3">
    <source>
        <dbReference type="Pfam" id="PF01467"/>
    </source>
</evidence>
<dbReference type="Gene3D" id="3.40.50.620">
    <property type="entry name" value="HUPs"/>
    <property type="match status" value="1"/>
</dbReference>
<dbReference type="Pfam" id="PF01467">
    <property type="entry name" value="CTP_transf_like"/>
    <property type="match status" value="1"/>
</dbReference>
<dbReference type="PANTHER" id="PTHR21342:SF0">
    <property type="entry name" value="BIFUNCTIONAL NMN ADENYLYLTRANSFERASE_NUDIX HYDROLASE"/>
    <property type="match status" value="1"/>
</dbReference>
<dbReference type="SUPFAM" id="SSF52374">
    <property type="entry name" value="Nucleotidylyl transferase"/>
    <property type="match status" value="1"/>
</dbReference>
<dbReference type="InterPro" id="IPR004821">
    <property type="entry name" value="Cyt_trans-like"/>
</dbReference>
<dbReference type="STRING" id="317577.GCA_000419625_02643"/>
<dbReference type="NCBIfam" id="TIGR00125">
    <property type="entry name" value="cyt_tran_rel"/>
    <property type="match status" value="1"/>
</dbReference>
<protein>
    <submittedName>
        <fullName evidence="4">ADP-ribose pyrophosphatase</fullName>
    </submittedName>
</protein>